<keyword evidence="3" id="KW-1185">Reference proteome</keyword>
<evidence type="ECO:0000313" key="3">
    <source>
        <dbReference type="Proteomes" id="UP000735302"/>
    </source>
</evidence>
<feature type="compositionally biased region" description="Basic residues" evidence="1">
    <location>
        <begin position="253"/>
        <end position="264"/>
    </location>
</feature>
<feature type="compositionally biased region" description="Low complexity" evidence="1">
    <location>
        <begin position="224"/>
        <end position="249"/>
    </location>
</feature>
<accession>A0AAV3Z441</accession>
<gene>
    <name evidence="2" type="ORF">PoB_001526900</name>
</gene>
<sequence length="401" mass="44884">MILETNHHCNFLASNTCPRARLKMSFKLPEDFHESEESQLDEDQQNEEIFLIRTPKKFDITQLNGVEYIPGQIKDFAVDDSLPGQLSATYQLAASNIQDFDLKPLIKRKGKVVVGRSLDGHLSVTKSYSVECKPSPYTLPNFQNPRPSLVPMPEGLKVRFTPFGSGTPSTVHRSHKHHKGHKRSRESVPLSPDETTQKAKRRKKGKEVEPNSFVENAGLRHSDSGQNSSLLSSTDSTNTASNSSANWASPEKQRKKNKKEKRHKKEETVGDWVPQVQNNFLSTMSFSMPVESQDVPNSNSGKNKKKGKSVSFSLEDSIFMDSSGDASHLTKGETPPRLSESIHHTVNGESETSEKLIKKQKQALSSGYSSIESSFELSPTSNNSFKKKKKKKHKHRPDESP</sequence>
<feature type="compositionally biased region" description="Basic residues" evidence="1">
    <location>
        <begin position="172"/>
        <end position="184"/>
    </location>
</feature>
<dbReference type="GO" id="GO:0006360">
    <property type="term" value="P:transcription by RNA polymerase I"/>
    <property type="evidence" value="ECO:0007669"/>
    <property type="project" value="InterPro"/>
</dbReference>
<dbReference type="Pfam" id="PF08208">
    <property type="entry name" value="RNA_polI_A34"/>
    <property type="match status" value="1"/>
</dbReference>
<evidence type="ECO:0000256" key="1">
    <source>
        <dbReference type="SAM" id="MobiDB-lite"/>
    </source>
</evidence>
<feature type="compositionally biased region" description="Low complexity" evidence="1">
    <location>
        <begin position="365"/>
        <end position="381"/>
    </location>
</feature>
<feature type="region of interest" description="Disordered" evidence="1">
    <location>
        <begin position="288"/>
        <end position="401"/>
    </location>
</feature>
<dbReference type="Gene3D" id="6.20.250.70">
    <property type="match status" value="1"/>
</dbReference>
<evidence type="ECO:0000313" key="2">
    <source>
        <dbReference type="EMBL" id="GFN88763.1"/>
    </source>
</evidence>
<organism evidence="2 3">
    <name type="scientific">Plakobranchus ocellatus</name>
    <dbReference type="NCBI Taxonomy" id="259542"/>
    <lineage>
        <taxon>Eukaryota</taxon>
        <taxon>Metazoa</taxon>
        <taxon>Spiralia</taxon>
        <taxon>Lophotrochozoa</taxon>
        <taxon>Mollusca</taxon>
        <taxon>Gastropoda</taxon>
        <taxon>Heterobranchia</taxon>
        <taxon>Euthyneura</taxon>
        <taxon>Panpulmonata</taxon>
        <taxon>Sacoglossa</taxon>
        <taxon>Placobranchoidea</taxon>
        <taxon>Plakobranchidae</taxon>
        <taxon>Plakobranchus</taxon>
    </lineage>
</organism>
<proteinExistence type="predicted"/>
<feature type="region of interest" description="Disordered" evidence="1">
    <location>
        <begin position="143"/>
        <end position="275"/>
    </location>
</feature>
<reference evidence="2 3" key="1">
    <citation type="journal article" date="2021" name="Elife">
        <title>Chloroplast acquisition without the gene transfer in kleptoplastic sea slugs, Plakobranchus ocellatus.</title>
        <authorList>
            <person name="Maeda T."/>
            <person name="Takahashi S."/>
            <person name="Yoshida T."/>
            <person name="Shimamura S."/>
            <person name="Takaki Y."/>
            <person name="Nagai Y."/>
            <person name="Toyoda A."/>
            <person name="Suzuki Y."/>
            <person name="Arimoto A."/>
            <person name="Ishii H."/>
            <person name="Satoh N."/>
            <person name="Nishiyama T."/>
            <person name="Hasebe M."/>
            <person name="Maruyama T."/>
            <person name="Minagawa J."/>
            <person name="Obokata J."/>
            <person name="Shigenobu S."/>
        </authorList>
    </citation>
    <scope>NUCLEOTIDE SEQUENCE [LARGE SCALE GENOMIC DNA]</scope>
</reference>
<dbReference type="Proteomes" id="UP000735302">
    <property type="component" value="Unassembled WGS sequence"/>
</dbReference>
<dbReference type="EMBL" id="BLXT01001882">
    <property type="protein sequence ID" value="GFN88763.1"/>
    <property type="molecule type" value="Genomic_DNA"/>
</dbReference>
<name>A0AAV3Z441_9GAST</name>
<comment type="caution">
    <text evidence="2">The sequence shown here is derived from an EMBL/GenBank/DDBJ whole genome shotgun (WGS) entry which is preliminary data.</text>
</comment>
<protein>
    <submittedName>
        <fullName evidence="2">Uncharacterized protein</fullName>
    </submittedName>
</protein>
<dbReference type="AlphaFoldDB" id="A0AAV3Z441"/>
<dbReference type="InterPro" id="IPR013240">
    <property type="entry name" value="DNA-dir_RNA_pol1_su_RPA34"/>
</dbReference>
<feature type="compositionally biased region" description="Basic residues" evidence="1">
    <location>
        <begin position="385"/>
        <end position="395"/>
    </location>
</feature>